<dbReference type="EMBL" id="WNKX01000021">
    <property type="protein sequence ID" value="MTW13335.1"/>
    <property type="molecule type" value="Genomic_DNA"/>
</dbReference>
<name>A0A6L6QMF2_9BURK</name>
<keyword evidence="1" id="KW-1133">Transmembrane helix</keyword>
<sequence>MPLLHKVTIALFTVFVVVWSFLVLNPEPLLNARAHSPEAKAFVSGALKDFCGGLYTDGVCPATEIAERQRWTASTYLGRSDIPAQQTDSILASQGWLKLSSENDKMAMFCKQGYSARYDQKEGHVGTLSFAGGSHHCEKLARHNRS</sequence>
<reference evidence="2 3" key="1">
    <citation type="submission" date="2019-11" db="EMBL/GenBank/DDBJ databases">
        <title>Type strains purchased from KCTC, JCM and DSMZ.</title>
        <authorList>
            <person name="Lu H."/>
        </authorList>
    </citation>
    <scope>NUCLEOTIDE SEQUENCE [LARGE SCALE GENOMIC DNA]</scope>
    <source>
        <strain evidence="2 3">JCM 31587</strain>
    </source>
</reference>
<dbReference type="RefSeq" id="WP_155456256.1">
    <property type="nucleotide sequence ID" value="NZ_WNKX01000021.1"/>
</dbReference>
<dbReference type="AlphaFoldDB" id="A0A6L6QMF2"/>
<dbReference type="Proteomes" id="UP000472320">
    <property type="component" value="Unassembled WGS sequence"/>
</dbReference>
<keyword evidence="1" id="KW-0472">Membrane</keyword>
<protein>
    <submittedName>
        <fullName evidence="2">Uncharacterized protein</fullName>
    </submittedName>
</protein>
<organism evidence="2 3">
    <name type="scientific">Massilia eburnea</name>
    <dbReference type="NCBI Taxonomy" id="1776165"/>
    <lineage>
        <taxon>Bacteria</taxon>
        <taxon>Pseudomonadati</taxon>
        <taxon>Pseudomonadota</taxon>
        <taxon>Betaproteobacteria</taxon>
        <taxon>Burkholderiales</taxon>
        <taxon>Oxalobacteraceae</taxon>
        <taxon>Telluria group</taxon>
        <taxon>Massilia</taxon>
    </lineage>
</organism>
<gene>
    <name evidence="2" type="ORF">GM658_22250</name>
</gene>
<proteinExistence type="predicted"/>
<evidence type="ECO:0000313" key="2">
    <source>
        <dbReference type="EMBL" id="MTW13335.1"/>
    </source>
</evidence>
<comment type="caution">
    <text evidence="2">The sequence shown here is derived from an EMBL/GenBank/DDBJ whole genome shotgun (WGS) entry which is preliminary data.</text>
</comment>
<keyword evidence="3" id="KW-1185">Reference proteome</keyword>
<dbReference type="OrthoDB" id="8776895at2"/>
<keyword evidence="1" id="KW-0812">Transmembrane</keyword>
<evidence type="ECO:0000313" key="3">
    <source>
        <dbReference type="Proteomes" id="UP000472320"/>
    </source>
</evidence>
<accession>A0A6L6QMF2</accession>
<feature type="transmembrane region" description="Helical" evidence="1">
    <location>
        <begin position="6"/>
        <end position="24"/>
    </location>
</feature>
<evidence type="ECO:0000256" key="1">
    <source>
        <dbReference type="SAM" id="Phobius"/>
    </source>
</evidence>